<accession>A0ABT9ZES1</accession>
<comment type="caution">
    <text evidence="4">The sequence shown here is derived from an EMBL/GenBank/DDBJ whole genome shotgun (WGS) entry which is preliminary data.</text>
</comment>
<evidence type="ECO:0000313" key="4">
    <source>
        <dbReference type="EMBL" id="MDQ0230732.1"/>
    </source>
</evidence>
<dbReference type="SUPFAM" id="SSF48208">
    <property type="entry name" value="Six-hairpin glycosidases"/>
    <property type="match status" value="1"/>
</dbReference>
<organism evidence="4 5">
    <name type="scientific">Metabacillus malikii</name>
    <dbReference type="NCBI Taxonomy" id="1504265"/>
    <lineage>
        <taxon>Bacteria</taxon>
        <taxon>Bacillati</taxon>
        <taxon>Bacillota</taxon>
        <taxon>Bacilli</taxon>
        <taxon>Bacillales</taxon>
        <taxon>Bacillaceae</taxon>
        <taxon>Metabacillus</taxon>
    </lineage>
</organism>
<dbReference type="PANTHER" id="PTHR31084:SF0">
    <property type="entry name" value="ALPHA-L-FUCOSIDASE 2"/>
    <property type="match status" value="1"/>
</dbReference>
<feature type="domain" description="Glycosyl hydrolase family 95 N-terminal" evidence="1">
    <location>
        <begin position="22"/>
        <end position="248"/>
    </location>
</feature>
<name>A0ABT9ZES1_9BACI</name>
<dbReference type="InterPro" id="IPR008928">
    <property type="entry name" value="6-hairpin_glycosidase_sf"/>
</dbReference>
<dbReference type="PANTHER" id="PTHR31084">
    <property type="entry name" value="ALPHA-L-FUCOSIDASE 2"/>
    <property type="match status" value="1"/>
</dbReference>
<dbReference type="PIRSF" id="PIRSF007663">
    <property type="entry name" value="UCP007663"/>
    <property type="match status" value="1"/>
</dbReference>
<dbReference type="EMBL" id="JAUSUD010000007">
    <property type="protein sequence ID" value="MDQ0230732.1"/>
    <property type="molecule type" value="Genomic_DNA"/>
</dbReference>
<evidence type="ECO:0000259" key="3">
    <source>
        <dbReference type="Pfam" id="PF22124"/>
    </source>
</evidence>
<dbReference type="RefSeq" id="WP_307340550.1">
    <property type="nucleotide sequence ID" value="NZ_JAUSUD010000007.1"/>
</dbReference>
<dbReference type="Gene3D" id="1.50.10.10">
    <property type="match status" value="1"/>
</dbReference>
<proteinExistence type="predicted"/>
<gene>
    <name evidence="4" type="ORF">J2S19_001988</name>
</gene>
<evidence type="ECO:0000313" key="5">
    <source>
        <dbReference type="Proteomes" id="UP001234495"/>
    </source>
</evidence>
<dbReference type="Pfam" id="PF22124">
    <property type="entry name" value="Glyco_hydro_95_cat"/>
    <property type="match status" value="1"/>
</dbReference>
<feature type="domain" description="Alpha fucosidase A-like C-terminal" evidence="2">
    <location>
        <begin position="688"/>
        <end position="761"/>
    </location>
</feature>
<reference evidence="4 5" key="1">
    <citation type="submission" date="2023-07" db="EMBL/GenBank/DDBJ databases">
        <title>Genomic Encyclopedia of Type Strains, Phase IV (KMG-IV): sequencing the most valuable type-strain genomes for metagenomic binning, comparative biology and taxonomic classification.</title>
        <authorList>
            <person name="Goeker M."/>
        </authorList>
    </citation>
    <scope>NUCLEOTIDE SEQUENCE [LARGE SCALE GENOMIC DNA]</scope>
    <source>
        <strain evidence="4 5">DSM 29005</strain>
    </source>
</reference>
<dbReference type="Pfam" id="PF14498">
    <property type="entry name" value="Glyco_hyd_65N_2"/>
    <property type="match status" value="1"/>
</dbReference>
<feature type="domain" description="Glycosyl hydrolase family 95 catalytic" evidence="3">
    <location>
        <begin position="271"/>
        <end position="675"/>
    </location>
</feature>
<dbReference type="InterPro" id="IPR027414">
    <property type="entry name" value="GH95_N_dom"/>
</dbReference>
<evidence type="ECO:0000259" key="2">
    <source>
        <dbReference type="Pfam" id="PF21307"/>
    </source>
</evidence>
<keyword evidence="5" id="KW-1185">Reference proteome</keyword>
<evidence type="ECO:0000259" key="1">
    <source>
        <dbReference type="Pfam" id="PF14498"/>
    </source>
</evidence>
<evidence type="ECO:0008006" key="6">
    <source>
        <dbReference type="Google" id="ProtNLM"/>
    </source>
</evidence>
<dbReference type="Proteomes" id="UP001234495">
    <property type="component" value="Unassembled WGS sequence"/>
</dbReference>
<dbReference type="InterPro" id="IPR012341">
    <property type="entry name" value="6hp_glycosidase-like_sf"/>
</dbReference>
<dbReference type="Pfam" id="PF21307">
    <property type="entry name" value="Glyco_hydro_95_C"/>
    <property type="match status" value="1"/>
</dbReference>
<dbReference type="InterPro" id="IPR054363">
    <property type="entry name" value="GH95_cat"/>
</dbReference>
<dbReference type="InterPro" id="IPR049053">
    <property type="entry name" value="AFCA-like_C"/>
</dbReference>
<sequence length="783" mass="89311">MQNETITKTIDNRIPEYGAFSRQPAEKWEFANVTGNGELGAMHYGKPERETVIVNHAELFLPLGSKEEIPNMAPYLEEVRKISRTEGYIASHEYFIRKGEELGHTLVDTDPYHPGVFLSIEQPSAKVVHDYIRAVDFATGEVLTSWNDGNQQFERKLFASRQDGAVIMSITSNKVMPLVCLSAEEIDHPLLNASFDVGATTIKGLHTYKHAEHGYESFVEVVCPDGHLARERNRITVTNTREILVFIKIIPFELVDKLGSQTEKLFPTRQSYAELFQSHRKIHSEMFHRVAIDFHGGEKRNWSSEQLFEDVRQTKVLSTALVEKMFHAGRYMFITSSGLRPPNLQGIWTGTWTPSWSSDYTLDTNLQLAMASVFSGNMLEGFKPYVALLESYLDDFKYNAKTMFGCRGIMSGVRASNSGKHLHWGDSSWGERECDTFFGAFWTCGAGWLAHLLYDYYLYTGDKPFLQEHVVPYLKEVVLFYEDFLYEENGTFVFNPSYSAENGIAANSTQDIAVAKQVLTNLISACNELNIDKEQIPHWETMLNKLPPYLINEEGALKEWAVNDHDDNYNHRHYSHLYPIFQSYEFSEEETPELWVASKIALEKKFEHWLYNPNTDTSSHGRMHAGLAAARFGMGDIVWDIFRMMASGGAIYPSMMTAHYDNYDVFNVDANGAIPELIHNLLVFSLPGKIDLLPALPNELTSGKISGTLCRGQIYINELSWDIKNEGKIELNVTSKTDQDVHIRIKRNEAFMLTTEEHVVKEDDGWKLSLKKAEQVKLIWQIV</sequence>
<protein>
    <recommendedName>
        <fullName evidence="6">Glycosyl hydrolase family 95 N-terminal domain-containing protein</fullName>
    </recommendedName>
</protein>
<dbReference type="InterPro" id="IPR016518">
    <property type="entry name" value="Alpha-L-fucosidase"/>
</dbReference>